<feature type="domain" description="EF-hand" evidence="31">
    <location>
        <begin position="410"/>
        <end position="445"/>
    </location>
</feature>
<feature type="domain" description="Protein kinase" evidence="30">
    <location>
        <begin position="41"/>
        <end position="295"/>
    </location>
</feature>
<comment type="cofactor">
    <cofactor evidence="1">
        <name>Mg(2+)</name>
        <dbReference type="ChEBI" id="CHEBI:18420"/>
    </cofactor>
</comment>
<keyword evidence="20" id="KW-0564">Palmitate</keyword>
<dbReference type="PROSITE" id="PS00108">
    <property type="entry name" value="PROTEIN_KINASE_ST"/>
    <property type="match status" value="1"/>
</dbReference>
<keyword evidence="22" id="KW-0449">Lipoprotein</keyword>
<keyword evidence="8 29" id="KW-0723">Serine/threonine-protein kinase</keyword>
<dbReference type="GO" id="GO:0020002">
    <property type="term" value="C:host cell plasma membrane"/>
    <property type="evidence" value="ECO:0007669"/>
    <property type="project" value="UniProtKB-SubCell"/>
</dbReference>
<protein>
    <recommendedName>
        <fullName evidence="27">Calcium-dependent protein kinase 1</fullName>
        <ecNumber evidence="5">2.7.11.1</ecNumber>
    </recommendedName>
</protein>
<evidence type="ECO:0000256" key="23">
    <source>
        <dbReference type="ARBA" id="ARBA00024334"/>
    </source>
</evidence>
<dbReference type="FunFam" id="1.10.238.10:FF:000001">
    <property type="entry name" value="Calmodulin 1"/>
    <property type="match status" value="1"/>
</dbReference>
<dbReference type="PANTHER" id="PTHR24349">
    <property type="entry name" value="SERINE/THREONINE-PROTEIN KINASE"/>
    <property type="match status" value="1"/>
</dbReference>
<evidence type="ECO:0000256" key="21">
    <source>
        <dbReference type="ARBA" id="ARBA00023273"/>
    </source>
</evidence>
<dbReference type="GO" id="GO:0031514">
    <property type="term" value="C:motile cilium"/>
    <property type="evidence" value="ECO:0007669"/>
    <property type="project" value="UniProtKB-SubCell"/>
</dbReference>
<evidence type="ECO:0000256" key="9">
    <source>
        <dbReference type="ARBA" id="ARBA00022679"/>
    </source>
</evidence>
<evidence type="ECO:0000256" key="1">
    <source>
        <dbReference type="ARBA" id="ARBA00001946"/>
    </source>
</evidence>
<evidence type="ECO:0000313" key="33">
    <source>
        <dbReference type="Proteomes" id="UP000187209"/>
    </source>
</evidence>
<dbReference type="CDD" id="cd05117">
    <property type="entry name" value="STKc_CAMK"/>
    <property type="match status" value="1"/>
</dbReference>
<dbReference type="InterPro" id="IPR011992">
    <property type="entry name" value="EF-hand-dom_pair"/>
</dbReference>
<dbReference type="InterPro" id="IPR050205">
    <property type="entry name" value="CDPK_Ser/Thr_kinases"/>
</dbReference>
<evidence type="ECO:0000256" key="17">
    <source>
        <dbReference type="ARBA" id="ARBA00022846"/>
    </source>
</evidence>
<accession>A0A1R2ATC4</accession>
<evidence type="ECO:0000256" key="20">
    <source>
        <dbReference type="ARBA" id="ARBA00023139"/>
    </source>
</evidence>
<feature type="binding site" evidence="28">
    <location>
        <position position="70"/>
    </location>
    <ligand>
        <name>ATP</name>
        <dbReference type="ChEBI" id="CHEBI:30616"/>
    </ligand>
</feature>
<evidence type="ECO:0000256" key="2">
    <source>
        <dbReference type="ARBA" id="ARBA00004230"/>
    </source>
</evidence>
<keyword evidence="6" id="KW-1003">Cell membrane</keyword>
<keyword evidence="33" id="KW-1185">Reference proteome</keyword>
<evidence type="ECO:0000256" key="24">
    <source>
        <dbReference type="ARBA" id="ARBA00047899"/>
    </source>
</evidence>
<dbReference type="GO" id="GO:0005524">
    <property type="term" value="F:ATP binding"/>
    <property type="evidence" value="ECO:0007669"/>
    <property type="project" value="UniProtKB-UniRule"/>
</dbReference>
<keyword evidence="15" id="KW-0106">Calcium</keyword>
<dbReference type="Pfam" id="PF13499">
    <property type="entry name" value="EF-hand_7"/>
    <property type="match status" value="2"/>
</dbReference>
<comment type="subcellular location">
    <subcellularLocation>
        <location evidence="3">Cell membrane</location>
        <topology evidence="3">Lipid-anchor</topology>
        <orientation evidence="3">Cytoplasmic side</orientation>
    </subcellularLocation>
    <subcellularLocation>
        <location evidence="2">Cell projection</location>
        <location evidence="2">Cilium</location>
        <location evidence="2">Flagellum</location>
    </subcellularLocation>
    <subcellularLocation>
        <location evidence="4">Host cell membrane</location>
        <topology evidence="4">Lipid-anchor</topology>
    </subcellularLocation>
    <subcellularLocation>
        <location evidence="26">Parasitophorous vacuole membrane</location>
        <topology evidence="26">Lipid-anchor</topology>
    </subcellularLocation>
</comment>
<evidence type="ECO:0000256" key="6">
    <source>
        <dbReference type="ARBA" id="ARBA00022475"/>
    </source>
</evidence>
<feature type="domain" description="EF-hand" evidence="31">
    <location>
        <begin position="447"/>
        <end position="479"/>
    </location>
</feature>
<dbReference type="SMART" id="SM00054">
    <property type="entry name" value="EFh"/>
    <property type="match status" value="4"/>
</dbReference>
<evidence type="ECO:0000256" key="10">
    <source>
        <dbReference type="ARBA" id="ARBA00022707"/>
    </source>
</evidence>
<dbReference type="PROSITE" id="PS00018">
    <property type="entry name" value="EF_HAND_1"/>
    <property type="match status" value="4"/>
</dbReference>
<evidence type="ECO:0000256" key="19">
    <source>
        <dbReference type="ARBA" id="ARBA00023069"/>
    </source>
</evidence>
<keyword evidence="14" id="KW-0418">Kinase</keyword>
<evidence type="ECO:0000313" key="32">
    <source>
        <dbReference type="EMBL" id="OMJ67756.1"/>
    </source>
</evidence>
<dbReference type="CDD" id="cd00051">
    <property type="entry name" value="EFh"/>
    <property type="match status" value="2"/>
</dbReference>
<keyword evidence="9" id="KW-0808">Transferase</keyword>
<evidence type="ECO:0000256" key="26">
    <source>
        <dbReference type="ARBA" id="ARBA00060437"/>
    </source>
</evidence>
<dbReference type="GO" id="GO:0020005">
    <property type="term" value="C:symbiont-containing vacuole membrane"/>
    <property type="evidence" value="ECO:0007669"/>
    <property type="project" value="UniProtKB-SubCell"/>
</dbReference>
<keyword evidence="10" id="KW-0519">Myristate</keyword>
<keyword evidence="19" id="KW-0969">Cilium</keyword>
<dbReference type="FunFam" id="1.10.510.10:FF:000398">
    <property type="entry name" value="Calcium-dependent protein kinase 1"/>
    <property type="match status" value="1"/>
</dbReference>
<dbReference type="InterPro" id="IPR000719">
    <property type="entry name" value="Prot_kinase_dom"/>
</dbReference>
<dbReference type="SUPFAM" id="SSF56112">
    <property type="entry name" value="Protein kinase-like (PK-like)"/>
    <property type="match status" value="1"/>
</dbReference>
<proteinExistence type="inferred from homology"/>
<dbReference type="FunFam" id="3.30.200.20:FF:000315">
    <property type="entry name" value="Calcium-dependent protein kinase 3"/>
    <property type="match status" value="1"/>
</dbReference>
<dbReference type="PROSITE" id="PS00107">
    <property type="entry name" value="PROTEIN_KINASE_ATP"/>
    <property type="match status" value="1"/>
</dbReference>
<evidence type="ECO:0000256" key="16">
    <source>
        <dbReference type="ARBA" id="ARBA00022840"/>
    </source>
</evidence>
<evidence type="ECO:0000259" key="30">
    <source>
        <dbReference type="PROSITE" id="PS50011"/>
    </source>
</evidence>
<evidence type="ECO:0000256" key="13">
    <source>
        <dbReference type="ARBA" id="ARBA00022741"/>
    </source>
</evidence>
<feature type="domain" description="EF-hand" evidence="31">
    <location>
        <begin position="340"/>
        <end position="375"/>
    </location>
</feature>
<dbReference type="InterPro" id="IPR017441">
    <property type="entry name" value="Protein_kinase_ATP_BS"/>
</dbReference>
<comment type="similarity">
    <text evidence="23">Belongs to the protein kinase superfamily. Ser/Thr protein kinase family. CDPK subfamily.</text>
</comment>
<keyword evidence="11" id="KW-0479">Metal-binding</keyword>
<evidence type="ECO:0000256" key="3">
    <source>
        <dbReference type="ARBA" id="ARBA00004342"/>
    </source>
</evidence>
<evidence type="ECO:0000256" key="12">
    <source>
        <dbReference type="ARBA" id="ARBA00022737"/>
    </source>
</evidence>
<dbReference type="OrthoDB" id="40902at2759"/>
<evidence type="ECO:0000256" key="4">
    <source>
        <dbReference type="ARBA" id="ARBA00004425"/>
    </source>
</evidence>
<keyword evidence="17" id="KW-0282">Flagellum</keyword>
<dbReference type="Pfam" id="PF00069">
    <property type="entry name" value="Pkinase"/>
    <property type="match status" value="1"/>
</dbReference>
<evidence type="ECO:0000259" key="31">
    <source>
        <dbReference type="PROSITE" id="PS50222"/>
    </source>
</evidence>
<evidence type="ECO:0000256" key="18">
    <source>
        <dbReference type="ARBA" id="ARBA00022870"/>
    </source>
</evidence>
<keyword evidence="12" id="KW-0677">Repeat</keyword>
<dbReference type="Gene3D" id="1.10.510.10">
    <property type="entry name" value="Transferase(Phosphotransferase) domain 1"/>
    <property type="match status" value="1"/>
</dbReference>
<dbReference type="InterPro" id="IPR011009">
    <property type="entry name" value="Kinase-like_dom_sf"/>
</dbReference>
<dbReference type="EMBL" id="MPUH01001440">
    <property type="protein sequence ID" value="OMJ67756.1"/>
    <property type="molecule type" value="Genomic_DNA"/>
</dbReference>
<sequence>MGCCAAKGQKKEIFRKSTNRKLSISKKVFIKQRNGKVIENYELVSKIGEGSYGQVFLVTHRESKAQRAMKSISLGQSIDLDQLIIEVSILKELDHPNIVRIFEVIKDEKTINILMENCTGGELYERIEKNNHFSESLASQYMFDMVSAIKYCHEARLVHRDLKPENILFENDKENARLKIIDFGTSKYFKPNEKMQRFIGTSFYVAPEVIDKNYDEKCDVWSLGVILYVMLCGSPPFYGKTTEDIYKSIKTKEVIFRSKNWETVSENAKSLIIRMLNKDPIKRLSIDEVYSDPWIQNKKNNVSDMPLTKISLENMHKFQNECNLKRVTMSYIISQLVVSEEVDELRKVFESLDKNGDGKLTKNEILEGFKYTGVIDLDLERIMMDCDADNNGYLDYTEFLTAACNWRKITSKNRLFAAFKALDNDGSGKISFNDLIEAFKSTDVDNQQIKEIIEIADANGDGEIDLEEFERIIMGNSYNRV</sequence>
<dbReference type="Gene3D" id="3.30.200.20">
    <property type="entry name" value="Phosphorylase Kinase, domain 1"/>
    <property type="match status" value="1"/>
</dbReference>
<dbReference type="AlphaFoldDB" id="A0A1R2ATC4"/>
<keyword evidence="13 28" id="KW-0547">Nucleotide-binding</keyword>
<evidence type="ECO:0000256" key="8">
    <source>
        <dbReference type="ARBA" id="ARBA00022527"/>
    </source>
</evidence>
<dbReference type="EC" id="2.7.11.1" evidence="5"/>
<comment type="catalytic activity">
    <reaction evidence="25">
        <text>L-seryl-[protein] + ATP = O-phospho-L-seryl-[protein] + ADP + H(+)</text>
        <dbReference type="Rhea" id="RHEA:17989"/>
        <dbReference type="Rhea" id="RHEA-COMP:9863"/>
        <dbReference type="Rhea" id="RHEA-COMP:11604"/>
        <dbReference type="ChEBI" id="CHEBI:15378"/>
        <dbReference type="ChEBI" id="CHEBI:29999"/>
        <dbReference type="ChEBI" id="CHEBI:30616"/>
        <dbReference type="ChEBI" id="CHEBI:83421"/>
        <dbReference type="ChEBI" id="CHEBI:456216"/>
        <dbReference type="EC" id="2.7.11.1"/>
    </reaction>
</comment>
<evidence type="ECO:0000256" key="22">
    <source>
        <dbReference type="ARBA" id="ARBA00023288"/>
    </source>
</evidence>
<evidence type="ECO:0000256" key="14">
    <source>
        <dbReference type="ARBA" id="ARBA00022777"/>
    </source>
</evidence>
<dbReference type="GO" id="GO:0005509">
    <property type="term" value="F:calcium ion binding"/>
    <property type="evidence" value="ECO:0007669"/>
    <property type="project" value="InterPro"/>
</dbReference>
<keyword evidence="16 28" id="KW-0067">ATP-binding</keyword>
<keyword evidence="18" id="KW-0472">Membrane</keyword>
<dbReference type="Gene3D" id="1.10.238.10">
    <property type="entry name" value="EF-hand"/>
    <property type="match status" value="2"/>
</dbReference>
<dbReference type="SUPFAM" id="SSF47473">
    <property type="entry name" value="EF-hand"/>
    <property type="match status" value="1"/>
</dbReference>
<evidence type="ECO:0000256" key="27">
    <source>
        <dbReference type="ARBA" id="ARBA00068067"/>
    </source>
</evidence>
<comment type="caution">
    <text evidence="32">The sequence shown here is derived from an EMBL/GenBank/DDBJ whole genome shotgun (WGS) entry which is preliminary data.</text>
</comment>
<reference evidence="32 33" key="1">
    <citation type="submission" date="2016-11" db="EMBL/GenBank/DDBJ databases">
        <title>The macronuclear genome of Stentor coeruleus: a giant cell with tiny introns.</title>
        <authorList>
            <person name="Slabodnick M."/>
            <person name="Ruby J.G."/>
            <person name="Reiff S.B."/>
            <person name="Swart E.C."/>
            <person name="Gosai S."/>
            <person name="Prabakaran S."/>
            <person name="Witkowska E."/>
            <person name="Larue G.E."/>
            <person name="Fisher S."/>
            <person name="Freeman R.M."/>
            <person name="Gunawardena J."/>
            <person name="Chu W."/>
            <person name="Stover N.A."/>
            <person name="Gregory B.D."/>
            <person name="Nowacki M."/>
            <person name="Derisi J."/>
            <person name="Roy S.W."/>
            <person name="Marshall W.F."/>
            <person name="Sood P."/>
        </authorList>
    </citation>
    <scope>NUCLEOTIDE SEQUENCE [LARGE SCALE GENOMIC DNA]</scope>
    <source>
        <strain evidence="32">WM001</strain>
    </source>
</reference>
<evidence type="ECO:0000256" key="5">
    <source>
        <dbReference type="ARBA" id="ARBA00012513"/>
    </source>
</evidence>
<dbReference type="GO" id="GO:0004674">
    <property type="term" value="F:protein serine/threonine kinase activity"/>
    <property type="evidence" value="ECO:0007669"/>
    <property type="project" value="UniProtKB-KW"/>
</dbReference>
<comment type="catalytic activity">
    <reaction evidence="24">
        <text>L-threonyl-[protein] + ATP = O-phospho-L-threonyl-[protein] + ADP + H(+)</text>
        <dbReference type="Rhea" id="RHEA:46608"/>
        <dbReference type="Rhea" id="RHEA-COMP:11060"/>
        <dbReference type="Rhea" id="RHEA-COMP:11605"/>
        <dbReference type="ChEBI" id="CHEBI:15378"/>
        <dbReference type="ChEBI" id="CHEBI:30013"/>
        <dbReference type="ChEBI" id="CHEBI:30616"/>
        <dbReference type="ChEBI" id="CHEBI:61977"/>
        <dbReference type="ChEBI" id="CHEBI:456216"/>
        <dbReference type="EC" id="2.7.11.1"/>
    </reaction>
</comment>
<dbReference type="PROSITE" id="PS50222">
    <property type="entry name" value="EF_HAND_2"/>
    <property type="match status" value="3"/>
</dbReference>
<dbReference type="Proteomes" id="UP000187209">
    <property type="component" value="Unassembled WGS sequence"/>
</dbReference>
<name>A0A1R2ATC4_9CILI</name>
<dbReference type="PROSITE" id="PS50011">
    <property type="entry name" value="PROTEIN_KINASE_DOM"/>
    <property type="match status" value="1"/>
</dbReference>
<dbReference type="InterPro" id="IPR008271">
    <property type="entry name" value="Ser/Thr_kinase_AS"/>
</dbReference>
<keyword evidence="18" id="KW-1043">Host membrane</keyword>
<organism evidence="32 33">
    <name type="scientific">Stentor coeruleus</name>
    <dbReference type="NCBI Taxonomy" id="5963"/>
    <lineage>
        <taxon>Eukaryota</taxon>
        <taxon>Sar</taxon>
        <taxon>Alveolata</taxon>
        <taxon>Ciliophora</taxon>
        <taxon>Postciliodesmatophora</taxon>
        <taxon>Heterotrichea</taxon>
        <taxon>Heterotrichida</taxon>
        <taxon>Stentoridae</taxon>
        <taxon>Stentor</taxon>
    </lineage>
</organism>
<dbReference type="InterPro" id="IPR018247">
    <property type="entry name" value="EF_Hand_1_Ca_BS"/>
</dbReference>
<keyword evidence="7" id="KW-1032">Host cell membrane</keyword>
<dbReference type="InterPro" id="IPR002048">
    <property type="entry name" value="EF_hand_dom"/>
</dbReference>
<gene>
    <name evidence="32" type="ORF">SteCoe_34991</name>
</gene>
<dbReference type="GO" id="GO:0005886">
    <property type="term" value="C:plasma membrane"/>
    <property type="evidence" value="ECO:0007669"/>
    <property type="project" value="UniProtKB-SubCell"/>
</dbReference>
<evidence type="ECO:0000256" key="11">
    <source>
        <dbReference type="ARBA" id="ARBA00022723"/>
    </source>
</evidence>
<dbReference type="SMART" id="SM00220">
    <property type="entry name" value="S_TKc"/>
    <property type="match status" value="1"/>
</dbReference>
<keyword evidence="21" id="KW-0966">Cell projection</keyword>
<evidence type="ECO:0000256" key="25">
    <source>
        <dbReference type="ARBA" id="ARBA00048679"/>
    </source>
</evidence>
<evidence type="ECO:0000256" key="7">
    <source>
        <dbReference type="ARBA" id="ARBA00022511"/>
    </source>
</evidence>
<evidence type="ECO:0000256" key="28">
    <source>
        <dbReference type="PROSITE-ProRule" id="PRU10141"/>
    </source>
</evidence>
<evidence type="ECO:0000256" key="15">
    <source>
        <dbReference type="ARBA" id="ARBA00022837"/>
    </source>
</evidence>
<evidence type="ECO:0000256" key="29">
    <source>
        <dbReference type="RuleBase" id="RU000304"/>
    </source>
</evidence>